<organism evidence="5 6">
    <name type="scientific">Candidatus Sysuiplasma superficiale</name>
    <dbReference type="NCBI Taxonomy" id="2823368"/>
    <lineage>
        <taxon>Archaea</taxon>
        <taxon>Methanobacteriati</taxon>
        <taxon>Thermoplasmatota</taxon>
        <taxon>Thermoplasmata</taxon>
        <taxon>Candidatus Sysuiplasmatales</taxon>
        <taxon>Candidatus Sysuiplasmataceae</taxon>
        <taxon>Candidatus Sysuiplasma</taxon>
    </lineage>
</organism>
<dbReference type="InterPro" id="IPR001764">
    <property type="entry name" value="Glyco_hydro_3_N"/>
</dbReference>
<dbReference type="Gene3D" id="3.20.20.300">
    <property type="entry name" value="Glycoside hydrolase, family 3, N-terminal domain"/>
    <property type="match status" value="1"/>
</dbReference>
<dbReference type="EMBL" id="JAHEAC010000018">
    <property type="protein sequence ID" value="MBX8643743.1"/>
    <property type="molecule type" value="Genomic_DNA"/>
</dbReference>
<dbReference type="InterPro" id="IPR036962">
    <property type="entry name" value="Glyco_hydro_3_N_sf"/>
</dbReference>
<keyword evidence="2 5" id="KW-0378">Hydrolase</keyword>
<reference evidence="5" key="1">
    <citation type="submission" date="2021-05" db="EMBL/GenBank/DDBJ databases">
        <title>Genomic insights into ecological role and evolution of a novel Thermoplasmata order Candidatus Sysuiplasmatales.</title>
        <authorList>
            <person name="Yuan Y."/>
        </authorList>
    </citation>
    <scope>NUCLEOTIDE SEQUENCE</scope>
    <source>
        <strain evidence="5">TUT19-bin139</strain>
    </source>
</reference>
<comment type="similarity">
    <text evidence="1">Belongs to the glycosyl hydrolase 3 family.</text>
</comment>
<proteinExistence type="inferred from homology"/>
<protein>
    <submittedName>
        <fullName evidence="5">Glycoside hydrolase family 3 protein</fullName>
    </submittedName>
</protein>
<dbReference type="InterPro" id="IPR050226">
    <property type="entry name" value="NagZ_Beta-hexosaminidase"/>
</dbReference>
<evidence type="ECO:0000256" key="2">
    <source>
        <dbReference type="ARBA" id="ARBA00022801"/>
    </source>
</evidence>
<evidence type="ECO:0000256" key="3">
    <source>
        <dbReference type="ARBA" id="ARBA00023295"/>
    </source>
</evidence>
<evidence type="ECO:0000259" key="4">
    <source>
        <dbReference type="Pfam" id="PF00933"/>
    </source>
</evidence>
<dbReference type="InterPro" id="IPR017853">
    <property type="entry name" value="GH"/>
</dbReference>
<dbReference type="GO" id="GO:0009254">
    <property type="term" value="P:peptidoglycan turnover"/>
    <property type="evidence" value="ECO:0007669"/>
    <property type="project" value="TreeGrafter"/>
</dbReference>
<keyword evidence="3" id="KW-0326">Glycosidase</keyword>
<dbReference type="SUPFAM" id="SSF51445">
    <property type="entry name" value="(Trans)glycosidases"/>
    <property type="match status" value="1"/>
</dbReference>
<feature type="domain" description="Glycoside hydrolase family 3 N-terminal" evidence="4">
    <location>
        <begin position="26"/>
        <end position="335"/>
    </location>
</feature>
<dbReference type="GO" id="GO:0005975">
    <property type="term" value="P:carbohydrate metabolic process"/>
    <property type="evidence" value="ECO:0007669"/>
    <property type="project" value="InterPro"/>
</dbReference>
<dbReference type="GO" id="GO:0004553">
    <property type="term" value="F:hydrolase activity, hydrolyzing O-glycosyl compounds"/>
    <property type="evidence" value="ECO:0007669"/>
    <property type="project" value="InterPro"/>
</dbReference>
<evidence type="ECO:0000256" key="1">
    <source>
        <dbReference type="ARBA" id="ARBA00005336"/>
    </source>
</evidence>
<name>A0A8J7YMX2_9ARCH</name>
<gene>
    <name evidence="5" type="ORF">KIY12_03355</name>
</gene>
<comment type="caution">
    <text evidence="5">The sequence shown here is derived from an EMBL/GenBank/DDBJ whole genome shotgun (WGS) entry which is preliminary data.</text>
</comment>
<dbReference type="PANTHER" id="PTHR30480:SF16">
    <property type="entry name" value="GLYCOSIDE HYDROLASE FAMILY 3 DOMAIN PROTEIN"/>
    <property type="match status" value="1"/>
</dbReference>
<dbReference type="PANTHER" id="PTHR30480">
    <property type="entry name" value="BETA-HEXOSAMINIDASE-RELATED"/>
    <property type="match status" value="1"/>
</dbReference>
<dbReference type="InterPro" id="IPR036881">
    <property type="entry name" value="Glyco_hydro_3_C_sf"/>
</dbReference>
<evidence type="ECO:0000313" key="6">
    <source>
        <dbReference type="Proteomes" id="UP000750197"/>
    </source>
</evidence>
<accession>A0A8J7YMX2</accession>
<dbReference type="Proteomes" id="UP000750197">
    <property type="component" value="Unassembled WGS sequence"/>
</dbReference>
<dbReference type="AlphaFoldDB" id="A0A8J7YMX2"/>
<sequence>MNPMSSKKDEIDALAGFVIQTGIGGREPHDVESDLRELKVSSILLFKRDLVGETGRIARKISAARSLLKQFQNSDLMEPLFAADQEGGNVARIEALASPSAMAYGAAGDIRLTAHSARCVADYLSKLGINWNLAPVLDIVMDPNNPIISTRSFGFDDDIVSKHGAAFIKGMNDGGVIACAKHFPGHGRTATDSHLDLPVIDVSLNEMLTTDIQPFVAAIRAGVGSIMIGHMNFPSIQGNSEEPASVSREVVTSLLRERLGYRGLIVTDALEMHAVSDRYGVGEASVRALQAGCDMVMTTEFDQAYEAKNSIIDALSKRNLKISQLRASRQRILKVMRALRGIREGRTKIRYLQPSFEVLEMKARAAFQLSAHKSVYSRSFDNPLAPGERIGVVLFDRRRQIAADPVSERFSDLIPRSGLKVAFTLRFRDLPEGKDETSQAAMAGKFAVQVARMVRDSQCGCAVVRTNESHTSPLQLSFIEHLSRMKVRTVAIGTGSPYEIKELERRTGGHIEYLCSYCQTPESLTAVFDALTGVYTPSGGLPVSAGSF</sequence>
<dbReference type="Gene3D" id="3.40.50.1700">
    <property type="entry name" value="Glycoside hydrolase family 3 C-terminal domain"/>
    <property type="match status" value="1"/>
</dbReference>
<evidence type="ECO:0000313" key="5">
    <source>
        <dbReference type="EMBL" id="MBX8643743.1"/>
    </source>
</evidence>
<dbReference type="Pfam" id="PF00933">
    <property type="entry name" value="Glyco_hydro_3"/>
    <property type="match status" value="1"/>
</dbReference>